<dbReference type="PANTHER" id="PTHR36440:SF1">
    <property type="entry name" value="PUTATIVE (AFU_ORTHOLOGUE AFUA_8G07350)-RELATED"/>
    <property type="match status" value="1"/>
</dbReference>
<dbReference type="RefSeq" id="WP_160784234.1">
    <property type="nucleotide sequence ID" value="NZ_CP086610.1"/>
</dbReference>
<name>A0A6N8TBZ9_SHIZO</name>
<feature type="domain" description="Cupin type-2" evidence="1">
    <location>
        <begin position="48"/>
        <end position="115"/>
    </location>
</feature>
<dbReference type="EMBL" id="WUML01000001">
    <property type="protein sequence ID" value="MXN98757.1"/>
    <property type="molecule type" value="Genomic_DNA"/>
</dbReference>
<dbReference type="PANTHER" id="PTHR36440">
    <property type="entry name" value="PUTATIVE (AFU_ORTHOLOGUE AFUA_8G07350)-RELATED"/>
    <property type="match status" value="1"/>
</dbReference>
<reference evidence="2 3" key="1">
    <citation type="submission" date="2019-12" db="EMBL/GenBank/DDBJ databases">
        <title>Shinella granuli gen. nov., sp. nov., and proposal of the reclassification of Zoogloea ramigera ATCC 19623 as Shinella zoogloeoides sp. nov.</title>
        <authorList>
            <person name="Gao J."/>
        </authorList>
    </citation>
    <scope>NUCLEOTIDE SEQUENCE [LARGE SCALE GENOMIC DNA]</scope>
    <source>
        <strain evidence="2 3">DSM 287</strain>
    </source>
</reference>
<evidence type="ECO:0000313" key="2">
    <source>
        <dbReference type="EMBL" id="MXN98757.1"/>
    </source>
</evidence>
<dbReference type="Gene3D" id="2.60.120.10">
    <property type="entry name" value="Jelly Rolls"/>
    <property type="match status" value="1"/>
</dbReference>
<dbReference type="Proteomes" id="UP000440304">
    <property type="component" value="Unassembled WGS sequence"/>
</dbReference>
<evidence type="ECO:0000259" key="1">
    <source>
        <dbReference type="Pfam" id="PF07883"/>
    </source>
</evidence>
<dbReference type="InterPro" id="IPR014710">
    <property type="entry name" value="RmlC-like_jellyroll"/>
</dbReference>
<organism evidence="2 3">
    <name type="scientific">Shinella zoogloeoides</name>
    <name type="common">Crabtreella saccharophila</name>
    <dbReference type="NCBI Taxonomy" id="352475"/>
    <lineage>
        <taxon>Bacteria</taxon>
        <taxon>Pseudomonadati</taxon>
        <taxon>Pseudomonadota</taxon>
        <taxon>Alphaproteobacteria</taxon>
        <taxon>Hyphomicrobiales</taxon>
        <taxon>Rhizobiaceae</taxon>
        <taxon>Shinella</taxon>
    </lineage>
</organism>
<accession>A0A6N8TBZ9</accession>
<proteinExistence type="predicted"/>
<gene>
    <name evidence="2" type="ORF">GR156_00455</name>
</gene>
<dbReference type="OrthoDB" id="6058at2"/>
<sequence length="139" mass="15201">MSDDKTAADVLFLRPGEGRGYPLGRMNTVFKADHGETDSAYSVSEWWLEPRTAGPGAHAHDGNIELFYVIEGVASILAGVEWLEAPAGSFIRIPAGVLHDFENRTDQRVGLLNVFLPGGFEENMPAISTWFAENPPVSR</sequence>
<dbReference type="SUPFAM" id="SSF51182">
    <property type="entry name" value="RmlC-like cupins"/>
    <property type="match status" value="1"/>
</dbReference>
<dbReference type="InterPro" id="IPR053146">
    <property type="entry name" value="QDO-like"/>
</dbReference>
<dbReference type="InterPro" id="IPR011051">
    <property type="entry name" value="RmlC_Cupin_sf"/>
</dbReference>
<comment type="caution">
    <text evidence="2">The sequence shown here is derived from an EMBL/GenBank/DDBJ whole genome shotgun (WGS) entry which is preliminary data.</text>
</comment>
<dbReference type="AlphaFoldDB" id="A0A6N8TBZ9"/>
<protein>
    <submittedName>
        <fullName evidence="2">Cupin domain-containing protein</fullName>
    </submittedName>
</protein>
<dbReference type="InterPro" id="IPR013096">
    <property type="entry name" value="Cupin_2"/>
</dbReference>
<evidence type="ECO:0000313" key="3">
    <source>
        <dbReference type="Proteomes" id="UP000440304"/>
    </source>
</evidence>
<dbReference type="Pfam" id="PF07883">
    <property type="entry name" value="Cupin_2"/>
    <property type="match status" value="1"/>
</dbReference>